<accession>G5E124</accession>
<protein>
    <submittedName>
        <fullName evidence="2">Uncharacterized protein</fullName>
    </submittedName>
</protein>
<dbReference type="EMBL" id="JP287088">
    <property type="protein sequence ID" value="AEQ18081.1"/>
    <property type="molecule type" value="mRNA"/>
</dbReference>
<feature type="non-terminal residue" evidence="2">
    <location>
        <position position="1"/>
    </location>
</feature>
<evidence type="ECO:0000256" key="1">
    <source>
        <dbReference type="SAM" id="MobiDB-lite"/>
    </source>
</evidence>
<organism evidence="2">
    <name type="scientific">Hymenochirus curtipes</name>
    <name type="common">western dwarf clawed frog</name>
    <dbReference type="NCBI Taxonomy" id="8362"/>
    <lineage>
        <taxon>Eukaryota</taxon>
        <taxon>Metazoa</taxon>
        <taxon>Chordata</taxon>
        <taxon>Craniata</taxon>
        <taxon>Vertebrata</taxon>
        <taxon>Euteleostomi</taxon>
        <taxon>Amphibia</taxon>
        <taxon>Batrachia</taxon>
        <taxon>Anura</taxon>
        <taxon>Pipoidea</taxon>
        <taxon>Pipidae</taxon>
        <taxon>Pipinae</taxon>
        <taxon>Hymenochirus</taxon>
    </lineage>
</organism>
<reference evidence="2" key="1">
    <citation type="submission" date="2011-09" db="EMBL/GenBank/DDBJ databases">
        <title>The odds of duplicate gene persistence after polyploidization.</title>
        <authorList>
            <person name="Chain F.J.J."/>
            <person name="Evans B.J."/>
            <person name="Dushoff J."/>
        </authorList>
    </citation>
    <scope>NUCLEOTIDE SEQUENCE</scope>
    <source>
        <tissue evidence="2">Liver</tissue>
    </source>
</reference>
<feature type="compositionally biased region" description="Basic and acidic residues" evidence="1">
    <location>
        <begin position="17"/>
        <end position="33"/>
    </location>
</feature>
<name>G5E124_9PIPI</name>
<feature type="compositionally biased region" description="Acidic residues" evidence="1">
    <location>
        <begin position="35"/>
        <end position="53"/>
    </location>
</feature>
<feature type="non-terminal residue" evidence="2">
    <location>
        <position position="70"/>
    </location>
</feature>
<sequence>QIIVEVNLNNQTLNVSKGDKGVQKDESHIKTSSDDGGDDSGEDDQDSQEDEENNPLTMQTNMEHGNQDQK</sequence>
<proteinExistence type="evidence at transcript level"/>
<feature type="region of interest" description="Disordered" evidence="1">
    <location>
        <begin position="15"/>
        <end position="70"/>
    </location>
</feature>
<dbReference type="AlphaFoldDB" id="G5E124"/>
<evidence type="ECO:0000313" key="2">
    <source>
        <dbReference type="EMBL" id="AEQ18081.1"/>
    </source>
</evidence>
<feature type="compositionally biased region" description="Polar residues" evidence="1">
    <location>
        <begin position="54"/>
        <end position="64"/>
    </location>
</feature>